<evidence type="ECO:0000256" key="5">
    <source>
        <dbReference type="ARBA" id="ARBA00023167"/>
    </source>
</evidence>
<evidence type="ECO:0000256" key="2">
    <source>
        <dbReference type="ARBA" id="ARBA00022490"/>
    </source>
</evidence>
<dbReference type="Gene3D" id="3.40.50.880">
    <property type="match status" value="1"/>
</dbReference>
<keyword evidence="6 8" id="KW-0012">Acyltransferase</keyword>
<evidence type="ECO:0000313" key="10">
    <source>
        <dbReference type="EMBL" id="SHK86059.1"/>
    </source>
</evidence>
<feature type="active site" description="Proton acceptor" evidence="8">
    <location>
        <position position="235"/>
    </location>
</feature>
<dbReference type="Pfam" id="PF04204">
    <property type="entry name" value="HTS"/>
    <property type="match status" value="1"/>
</dbReference>
<dbReference type="InterPro" id="IPR005697">
    <property type="entry name" value="HST_MetA"/>
</dbReference>
<dbReference type="Proteomes" id="UP000183975">
    <property type="component" value="Unassembled WGS sequence"/>
</dbReference>
<dbReference type="GO" id="GO:0005737">
    <property type="term" value="C:cytoplasm"/>
    <property type="evidence" value="ECO:0007669"/>
    <property type="project" value="UniProtKB-SubCell"/>
</dbReference>
<feature type="site" description="Important for substrate specificity" evidence="8">
    <location>
        <position position="192"/>
    </location>
</feature>
<dbReference type="GO" id="GO:0019281">
    <property type="term" value="P:L-methionine biosynthetic process from homoserine via O-succinyl-L-homoserine and cystathionine"/>
    <property type="evidence" value="ECO:0007669"/>
    <property type="project" value="InterPro"/>
</dbReference>
<name>A0A1M6VX78_9FIRM</name>
<dbReference type="NCBIfam" id="TIGR01001">
    <property type="entry name" value="metA"/>
    <property type="match status" value="1"/>
</dbReference>
<evidence type="ECO:0000256" key="6">
    <source>
        <dbReference type="ARBA" id="ARBA00023315"/>
    </source>
</evidence>
<dbReference type="AlphaFoldDB" id="A0A1M6VX78"/>
<dbReference type="UniPathway" id="UPA00051">
    <property type="reaction ID" value="UER00074"/>
</dbReference>
<evidence type="ECO:0000313" key="11">
    <source>
        <dbReference type="Proteomes" id="UP000183975"/>
    </source>
</evidence>
<feature type="binding site" evidence="8">
    <location>
        <position position="163"/>
    </location>
    <ligand>
        <name>substrate</name>
    </ligand>
</feature>
<dbReference type="OrthoDB" id="9772423at2"/>
<dbReference type="PANTHER" id="PTHR20919">
    <property type="entry name" value="HOMOSERINE O-SUCCINYLTRANSFERASE"/>
    <property type="match status" value="1"/>
</dbReference>
<feature type="active site" evidence="8">
    <location>
        <position position="237"/>
    </location>
</feature>
<comment type="subcellular location">
    <subcellularLocation>
        <location evidence="1 8">Cytoplasm</location>
    </subcellularLocation>
</comment>
<reference evidence="10 11" key="1">
    <citation type="submission" date="2016-11" db="EMBL/GenBank/DDBJ databases">
        <authorList>
            <person name="Jaros S."/>
            <person name="Januszkiewicz K."/>
            <person name="Wedrychowicz H."/>
        </authorList>
    </citation>
    <scope>NUCLEOTIDE SEQUENCE [LARGE SCALE GENOMIC DNA]</scope>
    <source>
        <strain evidence="10 11">DSM 14214</strain>
    </source>
</reference>
<comment type="function">
    <text evidence="8">Transfers an acetyl group from acetyl-CoA to L-homoserine, forming acetyl-L-homoserine.</text>
</comment>
<dbReference type="GO" id="GO:0008899">
    <property type="term" value="F:homoserine O-succinyltransferase activity"/>
    <property type="evidence" value="ECO:0007669"/>
    <property type="project" value="UniProtKB-UniRule"/>
</dbReference>
<evidence type="ECO:0000256" key="1">
    <source>
        <dbReference type="ARBA" id="ARBA00004496"/>
    </source>
</evidence>
<keyword evidence="2 8" id="KW-0963">Cytoplasm</keyword>
<dbReference type="PIRSF" id="PIRSF000450">
    <property type="entry name" value="H_ser_succinyltr"/>
    <property type="match status" value="1"/>
</dbReference>
<dbReference type="EMBL" id="FRAH01000050">
    <property type="protein sequence ID" value="SHK86059.1"/>
    <property type="molecule type" value="Genomic_DNA"/>
</dbReference>
<proteinExistence type="inferred from homology"/>
<evidence type="ECO:0000256" key="3">
    <source>
        <dbReference type="ARBA" id="ARBA00022605"/>
    </source>
</evidence>
<feature type="binding site" evidence="8">
    <location>
        <position position="192"/>
    </location>
    <ligand>
        <name>substrate</name>
    </ligand>
</feature>
<keyword evidence="11" id="KW-1185">Reference proteome</keyword>
<organism evidence="10 11">
    <name type="scientific">Anaerotignum lactatifermentans DSM 14214</name>
    <dbReference type="NCBI Taxonomy" id="1121323"/>
    <lineage>
        <taxon>Bacteria</taxon>
        <taxon>Bacillati</taxon>
        <taxon>Bacillota</taxon>
        <taxon>Clostridia</taxon>
        <taxon>Lachnospirales</taxon>
        <taxon>Anaerotignaceae</taxon>
        <taxon>Anaerotignum</taxon>
    </lineage>
</organism>
<dbReference type="GO" id="GO:0004414">
    <property type="term" value="F:homoserine O-acetyltransferase activity"/>
    <property type="evidence" value="ECO:0007669"/>
    <property type="project" value="UniProtKB-EC"/>
</dbReference>
<keyword evidence="4 8" id="KW-0808">Transferase</keyword>
<accession>A0A1M6VX78</accession>
<dbReference type="PANTHER" id="PTHR20919:SF0">
    <property type="entry name" value="HOMOSERINE O-SUCCINYLTRANSFERASE"/>
    <property type="match status" value="1"/>
</dbReference>
<comment type="pathway">
    <text evidence="8">Amino-acid biosynthesis; L-methionine biosynthesis via de novo pathway; O-acetyl-L-homoserine from L-homoserine: step 1/1.</text>
</comment>
<evidence type="ECO:0000256" key="9">
    <source>
        <dbReference type="PIRSR" id="PIRSR000450-1"/>
    </source>
</evidence>
<sequence>MPLIINEELPAFDVLRKENVFVVNPYRAVHQDIRPLRIAILNLMPNKIETEVQLMRLLSNTPLQVEIELLQMKSHNAKNTASEYLDAFYKTFDDVKDQKFDGLIITGAPIENYDFQDVDFWPELCEILEWEKSHVFSVLHICWGAQAALNYFYDIPKYSLPAKKFGIYSHQVEKKDHVLMRGFDEAFYCPHSRHTEVRAEDIRQVDDLEILAESAGAGPHIIADKSGRRIFLTGHFEYDADSLAKEFYRDLGKGLPIQLPYGYFPEDDPKQTPLMRWKAHANLFYSNWLNYFVYQETPYHISDIQA</sequence>
<dbReference type="FunFam" id="3.40.50.880:FF:000004">
    <property type="entry name" value="Homoserine O-succinyltransferase"/>
    <property type="match status" value="1"/>
</dbReference>
<dbReference type="InterPro" id="IPR033752">
    <property type="entry name" value="MetA_family"/>
</dbReference>
<dbReference type="InterPro" id="IPR029062">
    <property type="entry name" value="Class_I_gatase-like"/>
</dbReference>
<comment type="similarity">
    <text evidence="8">Belongs to the MetA family.</text>
</comment>
<protein>
    <recommendedName>
        <fullName evidence="8">Homoserine O-acetyltransferase</fullName>
        <shortName evidence="8">HAT</shortName>
        <ecNumber evidence="8">2.3.1.31</ecNumber>
    </recommendedName>
    <alternativeName>
        <fullName evidence="8">Homoserine transacetylase</fullName>
        <shortName evidence="8">HTA</shortName>
    </alternativeName>
</protein>
<dbReference type="CDD" id="cd03131">
    <property type="entry name" value="GATase1_HTS"/>
    <property type="match status" value="1"/>
</dbReference>
<feature type="binding site" evidence="8">
    <location>
        <position position="249"/>
    </location>
    <ligand>
        <name>substrate</name>
    </ligand>
</feature>
<dbReference type="GeneID" id="78177093"/>
<feature type="active site" description="Acyl-thioester intermediate" evidence="8 9">
    <location>
        <position position="142"/>
    </location>
</feature>
<feature type="site" description="Important for acyl-CoA specificity" evidence="8">
    <location>
        <position position="111"/>
    </location>
</feature>
<keyword evidence="5 8" id="KW-0486">Methionine biosynthesis</keyword>
<keyword evidence="3 8" id="KW-0028">Amino-acid biosynthesis</keyword>
<evidence type="ECO:0000256" key="8">
    <source>
        <dbReference type="HAMAP-Rule" id="MF_00295"/>
    </source>
</evidence>
<dbReference type="EC" id="2.3.1.31" evidence="8"/>
<dbReference type="HAMAP" id="MF_00295">
    <property type="entry name" value="MetA_acyltransf"/>
    <property type="match status" value="1"/>
</dbReference>
<comment type="catalytic activity">
    <reaction evidence="7 8">
        <text>L-homoserine + acetyl-CoA = O-acetyl-L-homoserine + CoA</text>
        <dbReference type="Rhea" id="RHEA:13701"/>
        <dbReference type="ChEBI" id="CHEBI:57287"/>
        <dbReference type="ChEBI" id="CHEBI:57288"/>
        <dbReference type="ChEBI" id="CHEBI:57476"/>
        <dbReference type="ChEBI" id="CHEBI:57716"/>
        <dbReference type="EC" id="2.3.1.31"/>
    </reaction>
</comment>
<comment type="caution">
    <text evidence="8">Lacks conserved residue(s) required for the propagation of feature annotation.</text>
</comment>
<evidence type="ECO:0000256" key="7">
    <source>
        <dbReference type="ARBA" id="ARBA00049043"/>
    </source>
</evidence>
<dbReference type="RefSeq" id="WP_072852239.1">
    <property type="nucleotide sequence ID" value="NZ_FRAH01000050.1"/>
</dbReference>
<dbReference type="SUPFAM" id="SSF52317">
    <property type="entry name" value="Class I glutamine amidotransferase-like"/>
    <property type="match status" value="1"/>
</dbReference>
<gene>
    <name evidence="8" type="primary">metAA</name>
    <name evidence="10" type="ORF">SAMN02745138_02467</name>
</gene>
<evidence type="ECO:0000256" key="4">
    <source>
        <dbReference type="ARBA" id="ARBA00022679"/>
    </source>
</evidence>